<organism evidence="1 2">
    <name type="scientific">Orbilia brochopaga</name>
    <dbReference type="NCBI Taxonomy" id="3140254"/>
    <lineage>
        <taxon>Eukaryota</taxon>
        <taxon>Fungi</taxon>
        <taxon>Dikarya</taxon>
        <taxon>Ascomycota</taxon>
        <taxon>Pezizomycotina</taxon>
        <taxon>Orbiliomycetes</taxon>
        <taxon>Orbiliales</taxon>
        <taxon>Orbiliaceae</taxon>
        <taxon>Orbilia</taxon>
    </lineage>
</organism>
<proteinExistence type="predicted"/>
<comment type="caution">
    <text evidence="1">The sequence shown here is derived from an EMBL/GenBank/DDBJ whole genome shotgun (WGS) entry which is preliminary data.</text>
</comment>
<evidence type="ECO:0000313" key="1">
    <source>
        <dbReference type="EMBL" id="KAK6346742.1"/>
    </source>
</evidence>
<dbReference type="AlphaFoldDB" id="A0AAV9UTS1"/>
<protein>
    <submittedName>
        <fullName evidence="1">Uncharacterized protein</fullName>
    </submittedName>
</protein>
<dbReference type="EMBL" id="JAVHNQ010000005">
    <property type="protein sequence ID" value="KAK6346742.1"/>
    <property type="molecule type" value="Genomic_DNA"/>
</dbReference>
<dbReference type="Proteomes" id="UP001375240">
    <property type="component" value="Unassembled WGS sequence"/>
</dbReference>
<name>A0AAV9UTS1_9PEZI</name>
<evidence type="ECO:0000313" key="2">
    <source>
        <dbReference type="Proteomes" id="UP001375240"/>
    </source>
</evidence>
<reference evidence="1 2" key="1">
    <citation type="submission" date="2019-10" db="EMBL/GenBank/DDBJ databases">
        <authorList>
            <person name="Palmer J.M."/>
        </authorList>
    </citation>
    <scope>NUCLEOTIDE SEQUENCE [LARGE SCALE GENOMIC DNA]</scope>
    <source>
        <strain evidence="1 2">TWF696</strain>
    </source>
</reference>
<accession>A0AAV9UTS1</accession>
<sequence>MSTDHGTNLRDICMPSACDRNNDCNTYSDSNHNISQNNHIYFYYDRGLDLYLYNNQDHTGNDSNLYRDYNNPCLPGHLHRNDHAPGLYNYDHDDQDTASLDSYIYDNQNRAS</sequence>
<keyword evidence="2" id="KW-1185">Reference proteome</keyword>
<gene>
    <name evidence="1" type="ORF">TWF696_006854</name>
</gene>